<comment type="cofactor">
    <cofactor evidence="6">
        <name>Mg(2+)</name>
        <dbReference type="ChEBI" id="CHEBI:18420"/>
    </cofactor>
    <text evidence="6">Binds 1 Mg(2+) ion per monomer.</text>
</comment>
<dbReference type="SUPFAM" id="SSF51735">
    <property type="entry name" value="NAD(P)-binding Rossmann-fold domains"/>
    <property type="match status" value="1"/>
</dbReference>
<evidence type="ECO:0000313" key="9">
    <source>
        <dbReference type="Proteomes" id="UP001219584"/>
    </source>
</evidence>
<comment type="pathway">
    <text evidence="1 6">Carbohydrate biosynthesis; dTDP-L-rhamnose biosynthesis.</text>
</comment>
<evidence type="ECO:0000256" key="2">
    <source>
        <dbReference type="ARBA" id="ARBA00010944"/>
    </source>
</evidence>
<evidence type="ECO:0000256" key="3">
    <source>
        <dbReference type="ARBA" id="ARBA00012929"/>
    </source>
</evidence>
<dbReference type="Pfam" id="PF04321">
    <property type="entry name" value="RmlD_sub_bind"/>
    <property type="match status" value="1"/>
</dbReference>
<proteinExistence type="inferred from homology"/>
<dbReference type="RefSeq" id="WP_099402823.1">
    <property type="nucleotide sequence ID" value="NZ_CP121464.1"/>
</dbReference>
<evidence type="ECO:0000256" key="5">
    <source>
        <dbReference type="ARBA" id="ARBA00048200"/>
    </source>
</evidence>
<dbReference type="PANTHER" id="PTHR10491">
    <property type="entry name" value="DTDP-4-DEHYDRORHAMNOSE REDUCTASE"/>
    <property type="match status" value="1"/>
</dbReference>
<comment type="function">
    <text evidence="6">Catalyzes the reduction of dTDP-6-deoxy-L-lyxo-4-hexulose to yield dTDP-L-rhamnose.</text>
</comment>
<dbReference type="CDD" id="cd05254">
    <property type="entry name" value="dTDP_HR_like_SDR_e"/>
    <property type="match status" value="1"/>
</dbReference>
<evidence type="ECO:0000313" key="8">
    <source>
        <dbReference type="EMBL" id="WFR78965.1"/>
    </source>
</evidence>
<dbReference type="Gene3D" id="3.40.50.720">
    <property type="entry name" value="NAD(P)-binding Rossmann-like Domain"/>
    <property type="match status" value="1"/>
</dbReference>
<evidence type="ECO:0000259" key="7">
    <source>
        <dbReference type="Pfam" id="PF04321"/>
    </source>
</evidence>
<keyword evidence="6 8" id="KW-0560">Oxidoreductase</keyword>
<dbReference type="InterPro" id="IPR029903">
    <property type="entry name" value="RmlD-like-bd"/>
</dbReference>
<dbReference type="InterPro" id="IPR005913">
    <property type="entry name" value="dTDP_dehydrorham_reduct"/>
</dbReference>
<dbReference type="Proteomes" id="UP001219584">
    <property type="component" value="Chromosome"/>
</dbReference>
<dbReference type="EMBL" id="CP121464">
    <property type="protein sequence ID" value="WFR78965.1"/>
    <property type="molecule type" value="Genomic_DNA"/>
</dbReference>
<evidence type="ECO:0000256" key="4">
    <source>
        <dbReference type="ARBA" id="ARBA00017099"/>
    </source>
</evidence>
<dbReference type="InterPro" id="IPR036291">
    <property type="entry name" value="NAD(P)-bd_dom_sf"/>
</dbReference>
<dbReference type="Gene3D" id="3.90.25.10">
    <property type="entry name" value="UDP-galactose 4-epimerase, domain 1"/>
    <property type="match status" value="1"/>
</dbReference>
<sequence length="304" mass="32773">MKILITGKTGQLGHALQKRLQNMGEVIALDRSQMDLADLDQVRSVIRTIEPDLIINPAAYTAVDKAENELALAMRINGEAPGVMAQEAKRLGAAIIHYSTDYVFDGSKGSPYTEDDATGSLNAYGRSKLAGEQAVRESGASHLILRTSWIYGEHGNNFLKTVLRLAQARDELRIVADQHGAPTCSSSIADATACAIATLGSPSGLATAGDAWTDAWKQHSGLYHLTAQGETTWYGFAKAILDHPSTSRKPPVVPITTQDYPLPAARPAYSVLSSARFIKTFCALPDWHDALTLCLDGMAKDHNQ</sequence>
<evidence type="ECO:0000256" key="1">
    <source>
        <dbReference type="ARBA" id="ARBA00004781"/>
    </source>
</evidence>
<keyword evidence="9" id="KW-1185">Reference proteome</keyword>
<accession>A0ABY8I4E7</accession>
<keyword evidence="6" id="KW-0521">NADP</keyword>
<dbReference type="GO" id="GO:0008831">
    <property type="term" value="F:dTDP-4-dehydrorhamnose reductase activity"/>
    <property type="evidence" value="ECO:0007669"/>
    <property type="project" value="UniProtKB-EC"/>
</dbReference>
<evidence type="ECO:0000256" key="6">
    <source>
        <dbReference type="RuleBase" id="RU364082"/>
    </source>
</evidence>
<comment type="catalytic activity">
    <reaction evidence="5 6">
        <text>dTDP-beta-L-rhamnose + NADP(+) = dTDP-4-dehydro-beta-L-rhamnose + NADPH + H(+)</text>
        <dbReference type="Rhea" id="RHEA:21796"/>
        <dbReference type="ChEBI" id="CHEBI:15378"/>
        <dbReference type="ChEBI" id="CHEBI:57510"/>
        <dbReference type="ChEBI" id="CHEBI:57783"/>
        <dbReference type="ChEBI" id="CHEBI:58349"/>
        <dbReference type="ChEBI" id="CHEBI:62830"/>
        <dbReference type="EC" id="1.1.1.133"/>
    </reaction>
</comment>
<reference evidence="8 9" key="1">
    <citation type="submission" date="2023-04" db="EMBL/GenBank/DDBJ databases">
        <title>Nanopore sequencing of Janthinobacterium from water.</title>
        <authorList>
            <person name="Ciuchcinski K."/>
            <person name="Rokowska A."/>
            <person name="Dziewit L."/>
        </authorList>
    </citation>
    <scope>NUCLEOTIDE SEQUENCE [LARGE SCALE GENOMIC DNA]</scope>
    <source>
        <strain evidence="8 9">DEMB2</strain>
    </source>
</reference>
<organism evidence="8 9">
    <name type="scientific">Janthinobacterium rivuli</name>
    <dbReference type="NCBI Taxonomy" id="2751478"/>
    <lineage>
        <taxon>Bacteria</taxon>
        <taxon>Pseudomonadati</taxon>
        <taxon>Pseudomonadota</taxon>
        <taxon>Betaproteobacteria</taxon>
        <taxon>Burkholderiales</taxon>
        <taxon>Oxalobacteraceae</taxon>
        <taxon>Janthinobacterium</taxon>
    </lineage>
</organism>
<feature type="domain" description="RmlD-like substrate binding" evidence="7">
    <location>
        <begin position="1"/>
        <end position="297"/>
    </location>
</feature>
<protein>
    <recommendedName>
        <fullName evidence="4 6">dTDP-4-dehydrorhamnose reductase</fullName>
        <ecNumber evidence="3 6">1.1.1.133</ecNumber>
    </recommendedName>
</protein>
<name>A0ABY8I4E7_9BURK</name>
<comment type="similarity">
    <text evidence="2 6">Belongs to the dTDP-4-dehydrorhamnose reductase family.</text>
</comment>
<dbReference type="NCBIfam" id="TIGR01214">
    <property type="entry name" value="rmlD"/>
    <property type="match status" value="1"/>
</dbReference>
<dbReference type="PANTHER" id="PTHR10491:SF4">
    <property type="entry name" value="METHIONINE ADENOSYLTRANSFERASE 2 SUBUNIT BETA"/>
    <property type="match status" value="1"/>
</dbReference>
<gene>
    <name evidence="8" type="primary">rfbD</name>
    <name evidence="8" type="ORF">P9875_25245</name>
</gene>
<dbReference type="EC" id="1.1.1.133" evidence="3 6"/>